<comment type="function">
    <text evidence="2 15">This enzyme scavenges exogenous and endogenous cytidine and 2'-deoxycytidine for UMP synthesis.</text>
</comment>
<evidence type="ECO:0000256" key="10">
    <source>
        <dbReference type="ARBA" id="ARBA00049252"/>
    </source>
</evidence>
<evidence type="ECO:0000256" key="2">
    <source>
        <dbReference type="ARBA" id="ARBA00003949"/>
    </source>
</evidence>
<reference evidence="17" key="1">
    <citation type="journal article" date="2014" name="Genome Announc.">
        <title>Draft Genome Sequences of Marine Flavobacterium Nonlabens Strains NR17, NR24, NR27, NR32, NR33, and Ara13.</title>
        <authorList>
            <person name="Nakanishi M."/>
            <person name="Meirelles P."/>
            <person name="Suzuki R."/>
            <person name="Takatani N."/>
            <person name="Mino S."/>
            <person name="Suda W."/>
            <person name="Oshima K."/>
            <person name="Hattori M."/>
            <person name="Ohkuma M."/>
            <person name="Hosokawa M."/>
            <person name="Miyashita K."/>
            <person name="Thompson F.L."/>
            <person name="Niwa A."/>
            <person name="Sawabe T."/>
            <person name="Sawabe T."/>
        </authorList>
    </citation>
    <scope>NUCLEOTIDE SEQUENCE [LARGE SCALE GENOMIC DNA]</scope>
    <source>
        <strain evidence="17">JCM 19294</strain>
    </source>
</reference>
<evidence type="ECO:0000313" key="18">
    <source>
        <dbReference type="Proteomes" id="UP000029221"/>
    </source>
</evidence>
<comment type="caution">
    <text evidence="17">The sequence shown here is derived from an EMBL/GenBank/DDBJ whole genome shotgun (WGS) entry which is preliminary data.</text>
</comment>
<evidence type="ECO:0000259" key="16">
    <source>
        <dbReference type="PROSITE" id="PS51747"/>
    </source>
</evidence>
<dbReference type="InterPro" id="IPR016192">
    <property type="entry name" value="APOBEC/CMP_deaminase_Zn-bd"/>
</dbReference>
<dbReference type="AlphaFoldDB" id="A0A090Q478"/>
<dbReference type="STRING" id="319236.BST91_09585"/>
<dbReference type="RefSeq" id="WP_042279658.1">
    <property type="nucleotide sequence ID" value="NZ_BBML01000007.1"/>
</dbReference>
<dbReference type="GO" id="GO:0055086">
    <property type="term" value="P:nucleobase-containing small molecule metabolic process"/>
    <property type="evidence" value="ECO:0007669"/>
    <property type="project" value="UniProtKB-ARBA"/>
</dbReference>
<dbReference type="Proteomes" id="UP000029221">
    <property type="component" value="Unassembled WGS sequence"/>
</dbReference>
<dbReference type="PANTHER" id="PTHR11644">
    <property type="entry name" value="CYTIDINE DEAMINASE"/>
    <property type="match status" value="1"/>
</dbReference>
<protein>
    <recommendedName>
        <fullName evidence="5 15">Cytidine deaminase</fullName>
        <ecNumber evidence="4 15">3.5.4.5</ecNumber>
    </recommendedName>
    <alternativeName>
        <fullName evidence="9 15">Cytidine aminohydrolase</fullName>
    </alternativeName>
</protein>
<dbReference type="GO" id="GO:0005829">
    <property type="term" value="C:cytosol"/>
    <property type="evidence" value="ECO:0007669"/>
    <property type="project" value="TreeGrafter"/>
</dbReference>
<gene>
    <name evidence="17" type="ORF">JCM19294_354</name>
</gene>
<dbReference type="eggNOG" id="COG0295">
    <property type="taxonomic scope" value="Bacteria"/>
</dbReference>
<dbReference type="PROSITE" id="PS00903">
    <property type="entry name" value="CYT_DCMP_DEAMINASES_1"/>
    <property type="match status" value="1"/>
</dbReference>
<dbReference type="InterPro" id="IPR006262">
    <property type="entry name" value="Cyt_deam_tetra"/>
</dbReference>
<dbReference type="PROSITE" id="PS51747">
    <property type="entry name" value="CYT_DCMP_DEAMINASES_2"/>
    <property type="match status" value="1"/>
</dbReference>
<feature type="domain" description="CMP/dCMP-type deaminase" evidence="16">
    <location>
        <begin position="22"/>
        <end position="159"/>
    </location>
</feature>
<evidence type="ECO:0000256" key="5">
    <source>
        <dbReference type="ARBA" id="ARBA00018266"/>
    </source>
</evidence>
<evidence type="ECO:0000256" key="7">
    <source>
        <dbReference type="ARBA" id="ARBA00022801"/>
    </source>
</evidence>
<evidence type="ECO:0000256" key="12">
    <source>
        <dbReference type="PIRSR" id="PIRSR606262-1"/>
    </source>
</evidence>
<dbReference type="SUPFAM" id="SSF53927">
    <property type="entry name" value="Cytidine deaminase-like"/>
    <property type="match status" value="1"/>
</dbReference>
<dbReference type="Pfam" id="PF00383">
    <property type="entry name" value="dCMP_cyt_deam_1"/>
    <property type="match status" value="1"/>
</dbReference>
<feature type="binding site" evidence="14">
    <location>
        <position position="113"/>
    </location>
    <ligand>
        <name>Zn(2+)</name>
        <dbReference type="ChEBI" id="CHEBI:29105"/>
        <note>catalytic</note>
    </ligand>
</feature>
<comment type="catalytic activity">
    <reaction evidence="11 15">
        <text>cytidine + H2O + H(+) = uridine + NH4(+)</text>
        <dbReference type="Rhea" id="RHEA:16069"/>
        <dbReference type="ChEBI" id="CHEBI:15377"/>
        <dbReference type="ChEBI" id="CHEBI:15378"/>
        <dbReference type="ChEBI" id="CHEBI:16704"/>
        <dbReference type="ChEBI" id="CHEBI:17562"/>
        <dbReference type="ChEBI" id="CHEBI:28938"/>
        <dbReference type="EC" id="3.5.4.5"/>
    </reaction>
</comment>
<evidence type="ECO:0000256" key="3">
    <source>
        <dbReference type="ARBA" id="ARBA00006576"/>
    </source>
</evidence>
<feature type="binding site" evidence="13">
    <location>
        <begin position="63"/>
        <end position="69"/>
    </location>
    <ligand>
        <name>substrate</name>
    </ligand>
</feature>
<organism evidence="17 18">
    <name type="scientific">Nonlabens tegetincola</name>
    <dbReference type="NCBI Taxonomy" id="323273"/>
    <lineage>
        <taxon>Bacteria</taxon>
        <taxon>Pseudomonadati</taxon>
        <taxon>Bacteroidota</taxon>
        <taxon>Flavobacteriia</taxon>
        <taxon>Flavobacteriales</taxon>
        <taxon>Flavobacteriaceae</taxon>
        <taxon>Nonlabens</taxon>
    </lineage>
</organism>
<evidence type="ECO:0000256" key="9">
    <source>
        <dbReference type="ARBA" id="ARBA00032005"/>
    </source>
</evidence>
<dbReference type="InterPro" id="IPR002125">
    <property type="entry name" value="CMP_dCMP_dom"/>
</dbReference>
<feature type="binding site" evidence="14">
    <location>
        <position position="116"/>
    </location>
    <ligand>
        <name>Zn(2+)</name>
        <dbReference type="ChEBI" id="CHEBI:29105"/>
        <note>catalytic</note>
    </ligand>
</feature>
<evidence type="ECO:0000256" key="11">
    <source>
        <dbReference type="ARBA" id="ARBA00049558"/>
    </source>
</evidence>
<evidence type="ECO:0000256" key="6">
    <source>
        <dbReference type="ARBA" id="ARBA00022723"/>
    </source>
</evidence>
<dbReference type="Gene3D" id="3.40.140.10">
    <property type="entry name" value="Cytidine Deaminase, domain 2"/>
    <property type="match status" value="1"/>
</dbReference>
<dbReference type="CDD" id="cd01283">
    <property type="entry name" value="cytidine_deaminase"/>
    <property type="match status" value="1"/>
</dbReference>
<dbReference type="PANTHER" id="PTHR11644:SF2">
    <property type="entry name" value="CYTIDINE DEAMINASE"/>
    <property type="match status" value="1"/>
</dbReference>
<evidence type="ECO:0000256" key="13">
    <source>
        <dbReference type="PIRSR" id="PIRSR606262-2"/>
    </source>
</evidence>
<comment type="catalytic activity">
    <reaction evidence="10 15">
        <text>2'-deoxycytidine + H2O + H(+) = 2'-deoxyuridine + NH4(+)</text>
        <dbReference type="Rhea" id="RHEA:13433"/>
        <dbReference type="ChEBI" id="CHEBI:15377"/>
        <dbReference type="ChEBI" id="CHEBI:15378"/>
        <dbReference type="ChEBI" id="CHEBI:15698"/>
        <dbReference type="ChEBI" id="CHEBI:16450"/>
        <dbReference type="ChEBI" id="CHEBI:28938"/>
        <dbReference type="EC" id="3.5.4.5"/>
    </reaction>
</comment>
<keyword evidence="7 15" id="KW-0378">Hydrolase</keyword>
<comment type="cofactor">
    <cofactor evidence="1 14 15">
        <name>Zn(2+)</name>
        <dbReference type="ChEBI" id="CHEBI:29105"/>
    </cofactor>
</comment>
<dbReference type="NCBIfam" id="NF004064">
    <property type="entry name" value="PRK05578.1"/>
    <property type="match status" value="1"/>
</dbReference>
<dbReference type="GO" id="GO:0072527">
    <property type="term" value="P:pyrimidine-containing compound metabolic process"/>
    <property type="evidence" value="ECO:0007669"/>
    <property type="project" value="UniProtKB-ARBA"/>
</dbReference>
<feature type="binding site" evidence="14">
    <location>
        <position position="74"/>
    </location>
    <ligand>
        <name>Zn(2+)</name>
        <dbReference type="ChEBI" id="CHEBI:29105"/>
        <note>catalytic</note>
    </ligand>
</feature>
<dbReference type="GO" id="GO:0042802">
    <property type="term" value="F:identical protein binding"/>
    <property type="evidence" value="ECO:0007669"/>
    <property type="project" value="UniProtKB-ARBA"/>
</dbReference>
<dbReference type="NCBIfam" id="TIGR01354">
    <property type="entry name" value="cyt_deam_tetra"/>
    <property type="match status" value="1"/>
</dbReference>
<sequence>MSKKLNISTSLEVYENLQELASEDFLLMEHAVKARSRAYAPYSEFAVGCAILLENNEIVTGNNQENAAYPSGLCAERVALFYAGSQYPGVPVKKMVLTAGPMSSDFFKPVPPCGACRQVISEYEKRQENGIEIYFMGTGGKVVRASSMESLLPLSFDKNYL</sequence>
<accession>A0A090Q478</accession>
<comment type="similarity">
    <text evidence="3 15">Belongs to the cytidine and deoxycytidylate deaminase family.</text>
</comment>
<dbReference type="InterPro" id="IPR016193">
    <property type="entry name" value="Cytidine_deaminase-like"/>
</dbReference>
<dbReference type="EMBL" id="BBML01000007">
    <property type="protein sequence ID" value="GAK97815.1"/>
    <property type="molecule type" value="Genomic_DNA"/>
</dbReference>
<evidence type="ECO:0000256" key="1">
    <source>
        <dbReference type="ARBA" id="ARBA00001947"/>
    </source>
</evidence>
<evidence type="ECO:0000256" key="15">
    <source>
        <dbReference type="RuleBase" id="RU364006"/>
    </source>
</evidence>
<dbReference type="InterPro" id="IPR050202">
    <property type="entry name" value="Cyt/Deoxycyt_deaminase"/>
</dbReference>
<keyword evidence="8 14" id="KW-0862">Zinc</keyword>
<evidence type="ECO:0000256" key="8">
    <source>
        <dbReference type="ARBA" id="ARBA00022833"/>
    </source>
</evidence>
<proteinExistence type="inferred from homology"/>
<name>A0A090Q478_9FLAO</name>
<dbReference type="EC" id="3.5.4.5" evidence="4 15"/>
<feature type="active site" description="Proton donor" evidence="12">
    <location>
        <position position="76"/>
    </location>
</feature>
<dbReference type="GO" id="GO:0008270">
    <property type="term" value="F:zinc ion binding"/>
    <property type="evidence" value="ECO:0007669"/>
    <property type="project" value="UniProtKB-UniRule"/>
</dbReference>
<evidence type="ECO:0000313" key="17">
    <source>
        <dbReference type="EMBL" id="GAK97815.1"/>
    </source>
</evidence>
<keyword evidence="18" id="KW-1185">Reference proteome</keyword>
<evidence type="ECO:0000256" key="4">
    <source>
        <dbReference type="ARBA" id="ARBA00012783"/>
    </source>
</evidence>
<keyword evidence="6 14" id="KW-0479">Metal-binding</keyword>
<evidence type="ECO:0000256" key="14">
    <source>
        <dbReference type="PIRSR" id="PIRSR606262-3"/>
    </source>
</evidence>
<dbReference type="GO" id="GO:0004126">
    <property type="term" value="F:cytidine deaminase activity"/>
    <property type="evidence" value="ECO:0007669"/>
    <property type="project" value="UniProtKB-UniRule"/>
</dbReference>